<dbReference type="EMBL" id="JADIMU010000016">
    <property type="protein sequence ID" value="MBO8442603.1"/>
    <property type="molecule type" value="Genomic_DNA"/>
</dbReference>
<evidence type="ECO:0000313" key="2">
    <source>
        <dbReference type="EMBL" id="MBO8442603.1"/>
    </source>
</evidence>
<dbReference type="AlphaFoldDB" id="A0A9D9E7X9"/>
<comment type="caution">
    <text evidence="2">The sequence shown here is derived from an EMBL/GenBank/DDBJ whole genome shotgun (WGS) entry which is preliminary data.</text>
</comment>
<gene>
    <name evidence="2" type="ORF">IAC42_02425</name>
</gene>
<reference evidence="2" key="2">
    <citation type="journal article" date="2021" name="PeerJ">
        <title>Extensive microbial diversity within the chicken gut microbiome revealed by metagenomics and culture.</title>
        <authorList>
            <person name="Gilroy R."/>
            <person name="Ravi A."/>
            <person name="Getino M."/>
            <person name="Pursley I."/>
            <person name="Horton D.L."/>
            <person name="Alikhan N.F."/>
            <person name="Baker D."/>
            <person name="Gharbi K."/>
            <person name="Hall N."/>
            <person name="Watson M."/>
            <person name="Adriaenssens E.M."/>
            <person name="Foster-Nyarko E."/>
            <person name="Jarju S."/>
            <person name="Secka A."/>
            <person name="Antonio M."/>
            <person name="Oren A."/>
            <person name="Chaudhuri R.R."/>
            <person name="La Ragione R."/>
            <person name="Hildebrand F."/>
            <person name="Pallen M.J."/>
        </authorList>
    </citation>
    <scope>NUCLEOTIDE SEQUENCE</scope>
    <source>
        <strain evidence="2">11167</strain>
    </source>
</reference>
<organism evidence="2 3">
    <name type="scientific">Candidatus Aphodenecus pullistercoris</name>
    <dbReference type="NCBI Taxonomy" id="2840669"/>
    <lineage>
        <taxon>Bacteria</taxon>
        <taxon>Pseudomonadati</taxon>
        <taxon>Spirochaetota</taxon>
        <taxon>Spirochaetia</taxon>
        <taxon>Spirochaetales</taxon>
        <taxon>Candidatus Aphodenecus</taxon>
    </lineage>
</organism>
<dbReference type="Proteomes" id="UP000823633">
    <property type="component" value="Unassembled WGS sequence"/>
</dbReference>
<feature type="compositionally biased region" description="Basic and acidic residues" evidence="1">
    <location>
        <begin position="177"/>
        <end position="194"/>
    </location>
</feature>
<name>A0A9D9E7X9_9SPIR</name>
<protein>
    <submittedName>
        <fullName evidence="2">Uncharacterized protein</fullName>
    </submittedName>
</protein>
<evidence type="ECO:0000256" key="1">
    <source>
        <dbReference type="SAM" id="MobiDB-lite"/>
    </source>
</evidence>
<sequence>MRIFEKEEKPTVEVCRVSYNGDDIEAQFKEGYQTKVVKGSRSPHEDLLAAFGELTRLVQHKLMLTNATYCPCRIKATSVKFVSTDKYTGYSIKSTLTFPSIGTEFNGSSILFIPYSGYWEQEDEDGNPRHDPDDEPQNLTDDEIEILEQCFTEAYAYFYEGKRKPDDQMDLFDGIEDELKAEAEAEAEGEKDADQSVDDFFADAKQALDELDDEGNLEDEE</sequence>
<reference evidence="2" key="1">
    <citation type="submission" date="2020-10" db="EMBL/GenBank/DDBJ databases">
        <authorList>
            <person name="Gilroy R."/>
        </authorList>
    </citation>
    <scope>NUCLEOTIDE SEQUENCE</scope>
    <source>
        <strain evidence="2">11167</strain>
    </source>
</reference>
<proteinExistence type="predicted"/>
<evidence type="ECO:0000313" key="3">
    <source>
        <dbReference type="Proteomes" id="UP000823633"/>
    </source>
</evidence>
<feature type="region of interest" description="Disordered" evidence="1">
    <location>
        <begin position="169"/>
        <end position="221"/>
    </location>
</feature>
<feature type="compositionally biased region" description="Acidic residues" evidence="1">
    <location>
        <begin position="209"/>
        <end position="221"/>
    </location>
</feature>
<accession>A0A9D9E7X9</accession>